<sequence>AATLYLTWKLRCERVIANENTPFSDQEVQNKWLTMVNERLNLDSLMSRKYEGKAILKDLVKQTWKGLLHKEHELPDEWTGTNGV</sequence>
<reference evidence="1 2" key="1">
    <citation type="journal article" date="2019" name="Nat. Ecol. Evol.">
        <title>Megaphylogeny resolves global patterns of mushroom evolution.</title>
        <authorList>
            <person name="Varga T."/>
            <person name="Krizsan K."/>
            <person name="Foldi C."/>
            <person name="Dima B."/>
            <person name="Sanchez-Garcia M."/>
            <person name="Sanchez-Ramirez S."/>
            <person name="Szollosi G.J."/>
            <person name="Szarkandi J.G."/>
            <person name="Papp V."/>
            <person name="Albert L."/>
            <person name="Andreopoulos W."/>
            <person name="Angelini C."/>
            <person name="Antonin V."/>
            <person name="Barry K.W."/>
            <person name="Bougher N.L."/>
            <person name="Buchanan P."/>
            <person name="Buyck B."/>
            <person name="Bense V."/>
            <person name="Catcheside P."/>
            <person name="Chovatia M."/>
            <person name="Cooper J."/>
            <person name="Damon W."/>
            <person name="Desjardin D."/>
            <person name="Finy P."/>
            <person name="Geml J."/>
            <person name="Haridas S."/>
            <person name="Hughes K."/>
            <person name="Justo A."/>
            <person name="Karasinski D."/>
            <person name="Kautmanova I."/>
            <person name="Kiss B."/>
            <person name="Kocsube S."/>
            <person name="Kotiranta H."/>
            <person name="LaButti K.M."/>
            <person name="Lechner B.E."/>
            <person name="Liimatainen K."/>
            <person name="Lipzen A."/>
            <person name="Lukacs Z."/>
            <person name="Mihaltcheva S."/>
            <person name="Morgado L.N."/>
            <person name="Niskanen T."/>
            <person name="Noordeloos M.E."/>
            <person name="Ohm R.A."/>
            <person name="Ortiz-Santana B."/>
            <person name="Ovrebo C."/>
            <person name="Racz N."/>
            <person name="Riley R."/>
            <person name="Savchenko A."/>
            <person name="Shiryaev A."/>
            <person name="Soop K."/>
            <person name="Spirin V."/>
            <person name="Szebenyi C."/>
            <person name="Tomsovsky M."/>
            <person name="Tulloss R.E."/>
            <person name="Uehling J."/>
            <person name="Grigoriev I.V."/>
            <person name="Vagvolgyi C."/>
            <person name="Papp T."/>
            <person name="Martin F.M."/>
            <person name="Miettinen O."/>
            <person name="Hibbett D.S."/>
            <person name="Nagy L.G."/>
        </authorList>
    </citation>
    <scope>NUCLEOTIDE SEQUENCE [LARGE SCALE GENOMIC DNA]</scope>
    <source>
        <strain evidence="1 2">CBS 962.96</strain>
    </source>
</reference>
<feature type="non-terminal residue" evidence="1">
    <location>
        <position position="1"/>
    </location>
</feature>
<evidence type="ECO:0000313" key="2">
    <source>
        <dbReference type="Proteomes" id="UP000297245"/>
    </source>
</evidence>
<name>A0A4S8KKU4_DENBC</name>
<feature type="non-terminal residue" evidence="1">
    <location>
        <position position="84"/>
    </location>
</feature>
<dbReference type="EMBL" id="ML181241">
    <property type="protein sequence ID" value="THU76041.1"/>
    <property type="molecule type" value="Genomic_DNA"/>
</dbReference>
<dbReference type="AlphaFoldDB" id="A0A4S8KKU4"/>
<accession>A0A4S8KKU4</accession>
<dbReference type="OrthoDB" id="3031569at2759"/>
<protein>
    <submittedName>
        <fullName evidence="1">Uncharacterized protein</fullName>
    </submittedName>
</protein>
<dbReference type="Proteomes" id="UP000297245">
    <property type="component" value="Unassembled WGS sequence"/>
</dbReference>
<organism evidence="1 2">
    <name type="scientific">Dendrothele bispora (strain CBS 962.96)</name>
    <dbReference type="NCBI Taxonomy" id="1314807"/>
    <lineage>
        <taxon>Eukaryota</taxon>
        <taxon>Fungi</taxon>
        <taxon>Dikarya</taxon>
        <taxon>Basidiomycota</taxon>
        <taxon>Agaricomycotina</taxon>
        <taxon>Agaricomycetes</taxon>
        <taxon>Agaricomycetidae</taxon>
        <taxon>Agaricales</taxon>
        <taxon>Agaricales incertae sedis</taxon>
        <taxon>Dendrothele</taxon>
    </lineage>
</organism>
<evidence type="ECO:0000313" key="1">
    <source>
        <dbReference type="EMBL" id="THU76041.1"/>
    </source>
</evidence>
<proteinExistence type="predicted"/>
<keyword evidence="2" id="KW-1185">Reference proteome</keyword>
<gene>
    <name evidence="1" type="ORF">K435DRAFT_563958</name>
</gene>